<evidence type="ECO:0000313" key="3">
    <source>
        <dbReference type="Proteomes" id="UP000247746"/>
    </source>
</evidence>
<name>A0A2V4UF78_9GAMM</name>
<dbReference type="OrthoDB" id="6658658at2"/>
<gene>
    <name evidence="2" type="ORF">DFP82_106192</name>
</gene>
<keyword evidence="1" id="KW-0472">Membrane</keyword>
<evidence type="ECO:0000256" key="1">
    <source>
        <dbReference type="SAM" id="Phobius"/>
    </source>
</evidence>
<dbReference type="Proteomes" id="UP000247746">
    <property type="component" value="Unassembled WGS sequence"/>
</dbReference>
<reference evidence="2 3" key="1">
    <citation type="submission" date="2018-06" db="EMBL/GenBank/DDBJ databases">
        <title>Genomic Encyclopedia of Type Strains, Phase III (KMG-III): the genomes of soil and plant-associated and newly described type strains.</title>
        <authorList>
            <person name="Whitman W."/>
        </authorList>
    </citation>
    <scope>NUCLEOTIDE SEQUENCE [LARGE SCALE GENOMIC DNA]</scope>
    <source>
        <strain evidence="2 3">CECT 5889</strain>
    </source>
</reference>
<organism evidence="2 3">
    <name type="scientific">Psychrobacter fozii</name>
    <dbReference type="NCBI Taxonomy" id="198480"/>
    <lineage>
        <taxon>Bacteria</taxon>
        <taxon>Pseudomonadati</taxon>
        <taxon>Pseudomonadota</taxon>
        <taxon>Gammaproteobacteria</taxon>
        <taxon>Moraxellales</taxon>
        <taxon>Moraxellaceae</taxon>
        <taxon>Psychrobacter</taxon>
    </lineage>
</organism>
<feature type="transmembrane region" description="Helical" evidence="1">
    <location>
        <begin position="6"/>
        <end position="25"/>
    </location>
</feature>
<accession>A0A2V4UF78</accession>
<keyword evidence="3" id="KW-1185">Reference proteome</keyword>
<keyword evidence="1" id="KW-0812">Transmembrane</keyword>
<evidence type="ECO:0000313" key="2">
    <source>
        <dbReference type="EMBL" id="PYE38787.1"/>
    </source>
</evidence>
<dbReference type="AlphaFoldDB" id="A0A2V4UF78"/>
<dbReference type="RefSeq" id="WP_110923524.1">
    <property type="nucleotide sequence ID" value="NZ_CAJGZD010000002.1"/>
</dbReference>
<protein>
    <submittedName>
        <fullName evidence="2">Uncharacterized protein</fullName>
    </submittedName>
</protein>
<feature type="transmembrane region" description="Helical" evidence="1">
    <location>
        <begin position="69"/>
        <end position="98"/>
    </location>
</feature>
<sequence>MIRLSYTLKCWMLGITYFSVFYFIVVMSDPSFAKYLYALALSTLLFPIAKRAVDVMVEFFAPDTELFNGLLPSILINVVIWVFTPVIVALTVVAYALYSMGVMTENISH</sequence>
<proteinExistence type="predicted"/>
<keyword evidence="1" id="KW-1133">Transmembrane helix</keyword>
<comment type="caution">
    <text evidence="2">The sequence shown here is derived from an EMBL/GenBank/DDBJ whole genome shotgun (WGS) entry which is preliminary data.</text>
</comment>
<dbReference type="EMBL" id="QJSU01000006">
    <property type="protein sequence ID" value="PYE38787.1"/>
    <property type="molecule type" value="Genomic_DNA"/>
</dbReference>